<feature type="region of interest" description="Disordered" evidence="1">
    <location>
        <begin position="1"/>
        <end position="252"/>
    </location>
</feature>
<feature type="compositionally biased region" description="Low complexity" evidence="1">
    <location>
        <begin position="370"/>
        <end position="380"/>
    </location>
</feature>
<proteinExistence type="predicted"/>
<reference evidence="2" key="1">
    <citation type="submission" date="2020-02" db="EMBL/GenBank/DDBJ databases">
        <authorList>
            <person name="Meier V. D."/>
        </authorList>
    </citation>
    <scope>NUCLEOTIDE SEQUENCE</scope>
    <source>
        <strain evidence="2">AVDCRST_MAG59</strain>
    </source>
</reference>
<evidence type="ECO:0000256" key="1">
    <source>
        <dbReference type="SAM" id="MobiDB-lite"/>
    </source>
</evidence>
<organism evidence="2">
    <name type="scientific">uncultured Thermomicrobiales bacterium</name>
    <dbReference type="NCBI Taxonomy" id="1645740"/>
    <lineage>
        <taxon>Bacteria</taxon>
        <taxon>Pseudomonadati</taxon>
        <taxon>Thermomicrobiota</taxon>
        <taxon>Thermomicrobia</taxon>
        <taxon>Thermomicrobiales</taxon>
        <taxon>environmental samples</taxon>
    </lineage>
</organism>
<feature type="compositionally biased region" description="Basic residues" evidence="1">
    <location>
        <begin position="70"/>
        <end position="84"/>
    </location>
</feature>
<feature type="compositionally biased region" description="Basic and acidic residues" evidence="1">
    <location>
        <begin position="105"/>
        <end position="136"/>
    </location>
</feature>
<dbReference type="AlphaFoldDB" id="A0A6J4UDX4"/>
<gene>
    <name evidence="2" type="ORF">AVDCRST_MAG59-1349</name>
</gene>
<name>A0A6J4UDX4_9BACT</name>
<feature type="compositionally biased region" description="Acidic residues" evidence="1">
    <location>
        <begin position="92"/>
        <end position="104"/>
    </location>
</feature>
<dbReference type="EMBL" id="CADCWF010000083">
    <property type="protein sequence ID" value="CAA9546538.1"/>
    <property type="molecule type" value="Genomic_DNA"/>
</dbReference>
<feature type="compositionally biased region" description="Basic and acidic residues" evidence="1">
    <location>
        <begin position="145"/>
        <end position="162"/>
    </location>
</feature>
<feature type="compositionally biased region" description="Basic and acidic residues" evidence="1">
    <location>
        <begin position="237"/>
        <end position="252"/>
    </location>
</feature>
<protein>
    <submittedName>
        <fullName evidence="2">Uncharacterized protein</fullName>
    </submittedName>
</protein>
<feature type="compositionally biased region" description="Basic residues" evidence="1">
    <location>
        <begin position="30"/>
        <end position="39"/>
    </location>
</feature>
<accession>A0A6J4UDX4</accession>
<feature type="region of interest" description="Disordered" evidence="1">
    <location>
        <begin position="294"/>
        <end position="403"/>
    </location>
</feature>
<feature type="compositionally biased region" description="Basic and acidic residues" evidence="1">
    <location>
        <begin position="47"/>
        <end position="69"/>
    </location>
</feature>
<feature type="compositionally biased region" description="Basic and acidic residues" evidence="1">
    <location>
        <begin position="191"/>
        <end position="202"/>
    </location>
</feature>
<feature type="compositionally biased region" description="Low complexity" evidence="1">
    <location>
        <begin position="165"/>
        <end position="188"/>
    </location>
</feature>
<sequence length="403" mass="43385">MVGRRRRQASPPGQPEPFDPGADPGEDRRHQRHRRHRPGRQFAEDPGVDHQEAGQREEYGGARDEDRPAGGRHRRRHRRRRVGRPRQLLPEAGDDEEGVVDADADPDHRRDVRHEQVELGERGGRSQEAEGDDHPGQRQQQRQPGGDDRAGGDEQDRQRQRQPELLGPGQVLPLLLDQVGDQGRAAGDVDADPRRRPRDGRLGDPGGDRLPFGVGAADGGERRGDAAVGGDQPLDAGVERADDADHPRHCLDRVERGGDDLLVGGLLGDQGLRFEDDQDLLGRGLVEPGVEDLLGPLGVGAGDAERGAGQVRLEPGQEDRADGDGNQPGRDGQAVAARQERAEGVEAGGPGDPSSRASPRRLVHVDSPSGGARRPPAVVARRGRRPAAPIPRPAALTPRCPVA</sequence>
<evidence type="ECO:0000313" key="2">
    <source>
        <dbReference type="EMBL" id="CAA9546538.1"/>
    </source>
</evidence>